<dbReference type="InterPro" id="IPR023211">
    <property type="entry name" value="DNA_pol_palm_dom_sf"/>
</dbReference>
<evidence type="ECO:0000256" key="2">
    <source>
        <dbReference type="ARBA" id="ARBA00012417"/>
    </source>
</evidence>
<evidence type="ECO:0000256" key="1">
    <source>
        <dbReference type="ARBA" id="ARBA00005755"/>
    </source>
</evidence>
<dbReference type="InterPro" id="IPR042087">
    <property type="entry name" value="DNA_pol_B_thumb"/>
</dbReference>
<protein>
    <recommendedName>
        <fullName evidence="2">DNA-directed DNA polymerase</fullName>
        <ecNumber evidence="2">2.7.7.7</ecNumber>
    </recommendedName>
</protein>
<accession>A0A4R9FSR7</accession>
<comment type="similarity">
    <text evidence="1">Belongs to the DNA polymerase type-B family.</text>
</comment>
<reference evidence="9" key="1">
    <citation type="journal article" date="2019" name="PLoS Negl. Trop. Dis.">
        <title>Revisiting the worldwide diversity of Leptospira species in the environment.</title>
        <authorList>
            <person name="Vincent A.T."/>
            <person name="Schiettekatte O."/>
            <person name="Bourhy P."/>
            <person name="Veyrier F.J."/>
            <person name="Picardeau M."/>
        </authorList>
    </citation>
    <scope>NUCLEOTIDE SEQUENCE [LARGE SCALE GENOMIC DNA]</scope>
    <source>
        <strain evidence="9">SSS9</strain>
    </source>
</reference>
<dbReference type="EMBL" id="RQEP01000016">
    <property type="protein sequence ID" value="TGK01681.1"/>
    <property type="molecule type" value="Genomic_DNA"/>
</dbReference>
<evidence type="ECO:0000256" key="3">
    <source>
        <dbReference type="ARBA" id="ARBA00022679"/>
    </source>
</evidence>
<dbReference type="RefSeq" id="WP_135588029.1">
    <property type="nucleotide sequence ID" value="NZ_RQEP01000016.1"/>
</dbReference>
<dbReference type="GO" id="GO:0006261">
    <property type="term" value="P:DNA-templated DNA replication"/>
    <property type="evidence" value="ECO:0007669"/>
    <property type="project" value="TreeGrafter"/>
</dbReference>
<keyword evidence="10" id="KW-1185">Reference proteome</keyword>
<dbReference type="Gene3D" id="3.30.342.10">
    <property type="entry name" value="DNA Polymerase, chain B, domain 1"/>
    <property type="match status" value="1"/>
</dbReference>
<evidence type="ECO:0000313" key="9">
    <source>
        <dbReference type="EMBL" id="TGK01681.1"/>
    </source>
</evidence>
<evidence type="ECO:0000256" key="4">
    <source>
        <dbReference type="ARBA" id="ARBA00022695"/>
    </source>
</evidence>
<keyword evidence="4" id="KW-0548">Nucleotidyltransferase</keyword>
<dbReference type="InterPro" id="IPR050240">
    <property type="entry name" value="DNA_pol_type-B"/>
</dbReference>
<dbReference type="GO" id="GO:0003677">
    <property type="term" value="F:DNA binding"/>
    <property type="evidence" value="ECO:0007669"/>
    <property type="project" value="UniProtKB-KW"/>
</dbReference>
<dbReference type="PANTHER" id="PTHR10322">
    <property type="entry name" value="DNA POLYMERASE CATALYTIC SUBUNIT"/>
    <property type="match status" value="1"/>
</dbReference>
<dbReference type="Gene3D" id="3.30.420.10">
    <property type="entry name" value="Ribonuclease H-like superfamily/Ribonuclease H"/>
    <property type="match status" value="1"/>
</dbReference>
<comment type="caution">
    <text evidence="9">The sequence shown here is derived from an EMBL/GenBank/DDBJ whole genome shotgun (WGS) entry which is preliminary data.</text>
</comment>
<proteinExistence type="inferred from homology"/>
<dbReference type="AlphaFoldDB" id="A0A4R9FSR7"/>
<name>A0A4R9FSR7_9LEPT</name>
<dbReference type="SMART" id="SM00486">
    <property type="entry name" value="POLBc"/>
    <property type="match status" value="1"/>
</dbReference>
<dbReference type="EC" id="2.7.7.7" evidence="2"/>
<dbReference type="InterPro" id="IPR012337">
    <property type="entry name" value="RNaseH-like_sf"/>
</dbReference>
<keyword evidence="3" id="KW-0808">Transferase</keyword>
<evidence type="ECO:0000256" key="7">
    <source>
        <dbReference type="ARBA" id="ARBA00049244"/>
    </source>
</evidence>
<dbReference type="OrthoDB" id="139066at2"/>
<dbReference type="InterPro" id="IPR006134">
    <property type="entry name" value="DNA-dir_DNA_pol_B_multi_dom"/>
</dbReference>
<sequence>MESRIAKGHLFDVYHAEDTVYLWLKDEEGRPLLFLDKFYPIIYAKGEEALLSKLVKRLYELDAVSISEPPRYERRKLFYENEIVPVLRIVISRPSVLPRISRKLYALYGKFDIYHSDMDLPTSYMFQKGLFPLCEMEIEYTEDPGGRRIVNVRSDDSPEIMDYKIPELKTMYLELKKSHRICLESNPLVIRTKTDYHELLCKDPRDLLEKLDILLKMEDPDIILSRHGDQVIFPYLFSQAQRIGFLPALDRDRSTPIRRHITTKGTSYFTYGNIVFRAPSYPLFGRWHIDSKNSFVYKEADLLGIVELARLSRLPMQKMARASTGKALTYIEMDVALRRGYLVPWQKSAVEAPKTALQLLEADKGGLVFQPNISEGKTAENVAQLDFAQMYPSIMANHNISPECVNCMCCGPDSDVNIVPDIGYRICKKRKGIVSEALEHVLKRRAHYKQQSKITSGEVLEAYNAKQASLKWMLVTSFGYLGYRNAKFGRLESHESVNAFGREKLLLAKETAENYGYEFVHAITDSIFIKKPGSTPFSDEELNKLCEEIHKKTDIKMEVDGIYTWLLFPPSSQDREMPVANRYMGRFQSGKLKCRGIGARRKDLPYFVRRVQEEMLEWMRGKVTIRDLQEAESEILTIYHKYDSMLRRGEVPPEELLLLKSSSKELEEYEVMGATALSMMKLKDMGMDVQAGEKLKYIVLNRKAKNADRRYMPEEELQLHPERVKKGIDLEYYRELLVSVFREIWLEFASFKDFDALIDPQGRFDF</sequence>
<dbReference type="Gene3D" id="1.10.132.60">
    <property type="entry name" value="DNA polymerase family B, C-terminal domain"/>
    <property type="match status" value="1"/>
</dbReference>
<dbReference type="InterPro" id="IPR043502">
    <property type="entry name" value="DNA/RNA_pol_sf"/>
</dbReference>
<keyword evidence="5" id="KW-0239">DNA-directed DNA polymerase</keyword>
<dbReference type="PANTHER" id="PTHR10322:SF23">
    <property type="entry name" value="DNA POLYMERASE DELTA CATALYTIC SUBUNIT"/>
    <property type="match status" value="1"/>
</dbReference>
<dbReference type="InterPro" id="IPR036397">
    <property type="entry name" value="RNaseH_sf"/>
</dbReference>
<evidence type="ECO:0000259" key="8">
    <source>
        <dbReference type="Pfam" id="PF00136"/>
    </source>
</evidence>
<organism evidence="9 10">
    <name type="scientific">Leptospira semungkisensis</name>
    <dbReference type="NCBI Taxonomy" id="2484985"/>
    <lineage>
        <taxon>Bacteria</taxon>
        <taxon>Pseudomonadati</taxon>
        <taxon>Spirochaetota</taxon>
        <taxon>Spirochaetia</taxon>
        <taxon>Leptospirales</taxon>
        <taxon>Leptospiraceae</taxon>
        <taxon>Leptospira</taxon>
    </lineage>
</organism>
<dbReference type="GO" id="GO:0000166">
    <property type="term" value="F:nucleotide binding"/>
    <property type="evidence" value="ECO:0007669"/>
    <property type="project" value="InterPro"/>
</dbReference>
<dbReference type="Gene3D" id="3.90.1600.10">
    <property type="entry name" value="Palm domain of DNA polymerase"/>
    <property type="match status" value="1"/>
</dbReference>
<dbReference type="GO" id="GO:0003887">
    <property type="term" value="F:DNA-directed DNA polymerase activity"/>
    <property type="evidence" value="ECO:0007669"/>
    <property type="project" value="UniProtKB-KW"/>
</dbReference>
<evidence type="ECO:0000256" key="6">
    <source>
        <dbReference type="ARBA" id="ARBA00023125"/>
    </source>
</evidence>
<evidence type="ECO:0000256" key="5">
    <source>
        <dbReference type="ARBA" id="ARBA00022932"/>
    </source>
</evidence>
<evidence type="ECO:0000313" key="10">
    <source>
        <dbReference type="Proteomes" id="UP000297453"/>
    </source>
</evidence>
<comment type="catalytic activity">
    <reaction evidence="7">
        <text>DNA(n) + a 2'-deoxyribonucleoside 5'-triphosphate = DNA(n+1) + diphosphate</text>
        <dbReference type="Rhea" id="RHEA:22508"/>
        <dbReference type="Rhea" id="RHEA-COMP:17339"/>
        <dbReference type="Rhea" id="RHEA-COMP:17340"/>
        <dbReference type="ChEBI" id="CHEBI:33019"/>
        <dbReference type="ChEBI" id="CHEBI:61560"/>
        <dbReference type="ChEBI" id="CHEBI:173112"/>
        <dbReference type="EC" id="2.7.7.7"/>
    </reaction>
</comment>
<gene>
    <name evidence="9" type="ORF">EHO59_11255</name>
</gene>
<dbReference type="SUPFAM" id="SSF56672">
    <property type="entry name" value="DNA/RNA polymerases"/>
    <property type="match status" value="1"/>
</dbReference>
<keyword evidence="6" id="KW-0238">DNA-binding</keyword>
<dbReference type="Proteomes" id="UP000297453">
    <property type="component" value="Unassembled WGS sequence"/>
</dbReference>
<feature type="domain" description="DNA-directed DNA polymerase family B multifunctional" evidence="8">
    <location>
        <begin position="333"/>
        <end position="739"/>
    </location>
</feature>
<dbReference type="Pfam" id="PF00136">
    <property type="entry name" value="DNA_pol_B"/>
    <property type="match status" value="1"/>
</dbReference>
<dbReference type="Gene3D" id="1.10.287.690">
    <property type="entry name" value="Helix hairpin bin"/>
    <property type="match status" value="1"/>
</dbReference>
<dbReference type="InterPro" id="IPR006172">
    <property type="entry name" value="DNA-dir_DNA_pol_B"/>
</dbReference>
<dbReference type="SUPFAM" id="SSF53098">
    <property type="entry name" value="Ribonuclease H-like"/>
    <property type="match status" value="1"/>
</dbReference>